<proteinExistence type="predicted"/>
<gene>
    <name evidence="1" type="ORF">OUY18_13135</name>
</gene>
<name>A0ABT4BWC7_9FIRM</name>
<dbReference type="Proteomes" id="UP001082703">
    <property type="component" value="Unassembled WGS sequence"/>
</dbReference>
<dbReference type="RefSeq" id="WP_268059229.1">
    <property type="nucleotide sequence ID" value="NZ_JAPOHA010000017.1"/>
</dbReference>
<protein>
    <submittedName>
        <fullName evidence="1">Uncharacterized protein</fullName>
    </submittedName>
</protein>
<sequence length="41" mass="4587">MPAAGPINRIDFSTETRESVENSVLPKSSSFYVKKNMERGL</sequence>
<comment type="caution">
    <text evidence="1">The sequence shown here is derived from an EMBL/GenBank/DDBJ whole genome shotgun (WGS) entry which is preliminary data.</text>
</comment>
<evidence type="ECO:0000313" key="1">
    <source>
        <dbReference type="EMBL" id="MCY1715192.1"/>
    </source>
</evidence>
<accession>A0ABT4BWC7</accession>
<organism evidence="1 2">
    <name type="scientific">Caproiciproducens galactitolivorans</name>
    <dbReference type="NCBI Taxonomy" id="642589"/>
    <lineage>
        <taxon>Bacteria</taxon>
        <taxon>Bacillati</taxon>
        <taxon>Bacillota</taxon>
        <taxon>Clostridia</taxon>
        <taxon>Eubacteriales</taxon>
        <taxon>Acutalibacteraceae</taxon>
        <taxon>Caproiciproducens</taxon>
    </lineage>
</organism>
<reference evidence="1 2" key="1">
    <citation type="submission" date="2022-11" db="EMBL/GenBank/DDBJ databases">
        <authorList>
            <person name="Caiyu Z."/>
        </authorList>
    </citation>
    <scope>NUCLEOTIDE SEQUENCE [LARGE SCALE GENOMIC DNA]</scope>
    <source>
        <strain evidence="1 2">YR-4</strain>
    </source>
</reference>
<keyword evidence="2" id="KW-1185">Reference proteome</keyword>
<dbReference type="EMBL" id="JAPOHA010000017">
    <property type="protein sequence ID" value="MCY1715192.1"/>
    <property type="molecule type" value="Genomic_DNA"/>
</dbReference>
<evidence type="ECO:0000313" key="2">
    <source>
        <dbReference type="Proteomes" id="UP001082703"/>
    </source>
</evidence>